<dbReference type="EMBL" id="JAQQLF010000028">
    <property type="protein sequence ID" value="MDC7718954.1"/>
    <property type="molecule type" value="Genomic_DNA"/>
</dbReference>
<dbReference type="SFLD" id="SFLDG01129">
    <property type="entry name" value="C1.5:_HAD__Beta-PGM__Phosphata"/>
    <property type="match status" value="1"/>
</dbReference>
<dbReference type="InterPro" id="IPR036412">
    <property type="entry name" value="HAD-like_sf"/>
</dbReference>
<dbReference type="InterPro" id="IPR023198">
    <property type="entry name" value="PGP-like_dom2"/>
</dbReference>
<dbReference type="Proteomes" id="UP001219956">
    <property type="component" value="Unassembled WGS sequence"/>
</dbReference>
<sequence length="225" mass="23645">MPAYTHLISDCDGVLLDSEAIAFDTLLQQLAPLLPGQDLDALVRPRLGLTLPDLLADIGRQHPLPLGDDAIAAMRHHIENEVARLARPIRGVDAALRAIPLPKACASNSAANRVRSALAQSGLLAHFGPHVYCADEVGIAKPDPGLFLHAARALGASPARCLVVEDSVTGTRAASAAGMTVLGFTGAGHIADGQARRLRDCGARYTFDDMAQLPALVARLCQPHP</sequence>
<organism evidence="5 6">
    <name type="scientific">Vogesella aquatica</name>
    <dbReference type="NCBI Taxonomy" id="2984206"/>
    <lineage>
        <taxon>Bacteria</taxon>
        <taxon>Pseudomonadati</taxon>
        <taxon>Pseudomonadota</taxon>
        <taxon>Betaproteobacteria</taxon>
        <taxon>Neisseriales</taxon>
        <taxon>Chromobacteriaceae</taxon>
        <taxon>Vogesella</taxon>
    </lineage>
</organism>
<proteinExistence type="inferred from homology"/>
<reference evidence="5 6" key="1">
    <citation type="submission" date="2023-01" db="EMBL/GenBank/DDBJ databases">
        <title>Novel species of the genus Vogesella isolated from rivers.</title>
        <authorList>
            <person name="Lu H."/>
        </authorList>
    </citation>
    <scope>NUCLEOTIDE SEQUENCE [LARGE SCALE GENOMIC DNA]</scope>
    <source>
        <strain evidence="5 6">DC21W</strain>
    </source>
</reference>
<dbReference type="Gene3D" id="3.40.50.1000">
    <property type="entry name" value="HAD superfamily/HAD-like"/>
    <property type="match status" value="1"/>
</dbReference>
<evidence type="ECO:0000256" key="1">
    <source>
        <dbReference type="ARBA" id="ARBA00000830"/>
    </source>
</evidence>
<evidence type="ECO:0000256" key="3">
    <source>
        <dbReference type="ARBA" id="ARBA00006171"/>
    </source>
</evidence>
<dbReference type="PANTHER" id="PTHR43434">
    <property type="entry name" value="PHOSPHOGLYCOLATE PHOSPHATASE"/>
    <property type="match status" value="1"/>
</dbReference>
<evidence type="ECO:0000313" key="6">
    <source>
        <dbReference type="Proteomes" id="UP001219956"/>
    </source>
</evidence>
<keyword evidence="6" id="KW-1185">Reference proteome</keyword>
<gene>
    <name evidence="5" type="ORF">PQU95_17265</name>
</gene>
<dbReference type="PANTHER" id="PTHR43434:SF1">
    <property type="entry name" value="PHOSPHOGLYCOLATE PHOSPHATASE"/>
    <property type="match status" value="1"/>
</dbReference>
<comment type="caution">
    <text evidence="5">The sequence shown here is derived from an EMBL/GenBank/DDBJ whole genome shotgun (WGS) entry which is preliminary data.</text>
</comment>
<dbReference type="InterPro" id="IPR050155">
    <property type="entry name" value="HAD-like_hydrolase_sf"/>
</dbReference>
<accession>A0ABT5J4D7</accession>
<dbReference type="GO" id="GO:0016787">
    <property type="term" value="F:hydrolase activity"/>
    <property type="evidence" value="ECO:0007669"/>
    <property type="project" value="UniProtKB-KW"/>
</dbReference>
<dbReference type="SUPFAM" id="SSF56784">
    <property type="entry name" value="HAD-like"/>
    <property type="match status" value="1"/>
</dbReference>
<dbReference type="SFLD" id="SFLDS00003">
    <property type="entry name" value="Haloacid_Dehalogenase"/>
    <property type="match status" value="1"/>
</dbReference>
<dbReference type="Pfam" id="PF00702">
    <property type="entry name" value="Hydrolase"/>
    <property type="match status" value="1"/>
</dbReference>
<dbReference type="InterPro" id="IPR023214">
    <property type="entry name" value="HAD_sf"/>
</dbReference>
<comment type="pathway">
    <text evidence="2">Organic acid metabolism; glycolate biosynthesis; glycolate from 2-phosphoglycolate: step 1/1.</text>
</comment>
<evidence type="ECO:0000256" key="4">
    <source>
        <dbReference type="ARBA" id="ARBA00013078"/>
    </source>
</evidence>
<dbReference type="RefSeq" id="WP_272753158.1">
    <property type="nucleotide sequence ID" value="NZ_JAQQLF010000028.1"/>
</dbReference>
<comment type="catalytic activity">
    <reaction evidence="1">
        <text>2-phosphoglycolate + H2O = glycolate + phosphate</text>
        <dbReference type="Rhea" id="RHEA:14369"/>
        <dbReference type="ChEBI" id="CHEBI:15377"/>
        <dbReference type="ChEBI" id="CHEBI:29805"/>
        <dbReference type="ChEBI" id="CHEBI:43474"/>
        <dbReference type="ChEBI" id="CHEBI:58033"/>
        <dbReference type="EC" id="3.1.3.18"/>
    </reaction>
</comment>
<dbReference type="EC" id="3.1.3.18" evidence="4"/>
<dbReference type="InterPro" id="IPR006439">
    <property type="entry name" value="HAD-SF_hydro_IA"/>
</dbReference>
<protein>
    <recommendedName>
        <fullName evidence="4">phosphoglycolate phosphatase</fullName>
        <ecNumber evidence="4">3.1.3.18</ecNumber>
    </recommendedName>
</protein>
<dbReference type="NCBIfam" id="TIGR01509">
    <property type="entry name" value="HAD-SF-IA-v3"/>
    <property type="match status" value="1"/>
</dbReference>
<evidence type="ECO:0000256" key="2">
    <source>
        <dbReference type="ARBA" id="ARBA00004818"/>
    </source>
</evidence>
<evidence type="ECO:0000313" key="5">
    <source>
        <dbReference type="EMBL" id="MDC7718954.1"/>
    </source>
</evidence>
<name>A0ABT5J4D7_9NEIS</name>
<comment type="similarity">
    <text evidence="3">Belongs to the HAD-like hydrolase superfamily. CbbY/CbbZ/Gph/YieH family.</text>
</comment>
<keyword evidence="5" id="KW-0378">Hydrolase</keyword>
<dbReference type="Gene3D" id="1.10.150.240">
    <property type="entry name" value="Putative phosphatase, domain 2"/>
    <property type="match status" value="1"/>
</dbReference>